<evidence type="ECO:0000313" key="1">
    <source>
        <dbReference type="EMBL" id="CAH6722388.1"/>
    </source>
</evidence>
<gene>
    <name evidence="1" type="ORF">CLIB1444_09S02454</name>
</gene>
<name>A0ACA9YBF7_9ASCO</name>
<keyword evidence="2" id="KW-1185">Reference proteome</keyword>
<accession>A0ACA9YBF7</accession>
<organism evidence="1 2">
    <name type="scientific">[Candida] jaroonii</name>
    <dbReference type="NCBI Taxonomy" id="467808"/>
    <lineage>
        <taxon>Eukaryota</taxon>
        <taxon>Fungi</taxon>
        <taxon>Dikarya</taxon>
        <taxon>Ascomycota</taxon>
        <taxon>Saccharomycotina</taxon>
        <taxon>Pichiomycetes</taxon>
        <taxon>Debaryomycetaceae</taxon>
        <taxon>Yamadazyma</taxon>
    </lineage>
</organism>
<evidence type="ECO:0000313" key="2">
    <source>
        <dbReference type="Proteomes" id="UP001152531"/>
    </source>
</evidence>
<comment type="caution">
    <text evidence="1">The sequence shown here is derived from an EMBL/GenBank/DDBJ whole genome shotgun (WGS) entry which is preliminary data.</text>
</comment>
<protein>
    <submittedName>
        <fullName evidence="1">Uncharacterized protein</fullName>
    </submittedName>
</protein>
<proteinExistence type="predicted"/>
<reference evidence="1" key="1">
    <citation type="submission" date="2022-06" db="EMBL/GenBank/DDBJ databases">
        <authorList>
            <person name="Legras J.-L."/>
            <person name="Devillers H."/>
            <person name="Grondin C."/>
        </authorList>
    </citation>
    <scope>NUCLEOTIDE SEQUENCE</scope>
    <source>
        <strain evidence="1">CLIB 1444</strain>
    </source>
</reference>
<dbReference type="EMBL" id="CALSDN010000009">
    <property type="protein sequence ID" value="CAH6722388.1"/>
    <property type="molecule type" value="Genomic_DNA"/>
</dbReference>
<sequence>MIQKYTCIPSSEYDVLVLTNGSIQQVENKLEDMNNQLDKPIHDNYRVSYFSSFGQLIQYLDDFRKDKRIDVEFNGKIFFMFFNGLSFIQGVISDTLDYYQRYISEKSKAHYEMLHKLEYLNFDVYKYQNRLNNYNKLNNCYFYFDSSIFVAEDMHFEDSFNFLVTIVNDVLKKINFMVGCIRGIVIDDFDLQGEKVFPIHCLLRNYPGIERIELSSESSLSMKDLIF</sequence>
<dbReference type="Proteomes" id="UP001152531">
    <property type="component" value="Unassembled WGS sequence"/>
</dbReference>